<reference evidence="9 10" key="1">
    <citation type="submission" date="2017-11" db="EMBL/GenBank/DDBJ databases">
        <title>Draft genome of Arthrobacter agilis strain UMCV2, a plant growth-promoting rhizobacterium and biocontrol capacity of phytopathogenic fungi.</title>
        <authorList>
            <person name="Martinez-Camara R."/>
            <person name="Santoyo G."/>
            <person name="Moreno-Hagelsieb G."/>
            <person name="Valencia-Cantero E."/>
        </authorList>
    </citation>
    <scope>NUCLEOTIDE SEQUENCE [LARGE SCALE GENOMIC DNA]</scope>
    <source>
        <strain evidence="9 10">UMCV2</strain>
    </source>
</reference>
<feature type="domain" description="RNA polymerase sigma-70 region 4" evidence="8">
    <location>
        <begin position="162"/>
        <end position="210"/>
    </location>
</feature>
<dbReference type="CDD" id="cd06171">
    <property type="entry name" value="Sigma70_r4"/>
    <property type="match status" value="1"/>
</dbReference>
<sequence>MSSTLPLAVRGSTPEPRSSYRSSTARRGPFPGAGDASLDLAAVLVAVGSKDPEAFQILYEQCARRVYGMVRKTLQNPDSCAEVTQEVFLMVWEQGDRYRPELGHPVSWLMTLAHRRAVDRLRMDTTRRARDEKWGRRNWDTGFDEVAETVLERENSADVQAAMSVLSPLQHQAISLAYFSHLTYNEVAEHLGIPAPTAKTRIRDGMRKLRRELETQHDKEPS</sequence>
<name>A0A2L0UAL4_9MICC</name>
<evidence type="ECO:0000259" key="8">
    <source>
        <dbReference type="Pfam" id="PF04545"/>
    </source>
</evidence>
<evidence type="ECO:0000256" key="2">
    <source>
        <dbReference type="ARBA" id="ARBA00023015"/>
    </source>
</evidence>
<evidence type="ECO:0000256" key="6">
    <source>
        <dbReference type="SAM" id="MobiDB-lite"/>
    </source>
</evidence>
<evidence type="ECO:0000256" key="1">
    <source>
        <dbReference type="ARBA" id="ARBA00010641"/>
    </source>
</evidence>
<protein>
    <submittedName>
        <fullName evidence="9">RNA polymerase subunit sigma</fullName>
    </submittedName>
</protein>
<comment type="similarity">
    <text evidence="1">Belongs to the sigma-70 factor family. ECF subfamily.</text>
</comment>
<dbReference type="GO" id="GO:0006352">
    <property type="term" value="P:DNA-templated transcription initiation"/>
    <property type="evidence" value="ECO:0007669"/>
    <property type="project" value="InterPro"/>
</dbReference>
<evidence type="ECO:0000256" key="4">
    <source>
        <dbReference type="ARBA" id="ARBA00023125"/>
    </source>
</evidence>
<accession>A0A2L0UAL4</accession>
<evidence type="ECO:0000313" key="9">
    <source>
        <dbReference type="EMBL" id="AUZ86293.1"/>
    </source>
</evidence>
<organism evidence="9 10">
    <name type="scientific">Arthrobacter agilis</name>
    <dbReference type="NCBI Taxonomy" id="37921"/>
    <lineage>
        <taxon>Bacteria</taxon>
        <taxon>Bacillati</taxon>
        <taxon>Actinomycetota</taxon>
        <taxon>Actinomycetes</taxon>
        <taxon>Micrococcales</taxon>
        <taxon>Micrococcaceae</taxon>
        <taxon>Arthrobacter</taxon>
    </lineage>
</organism>
<dbReference type="PANTHER" id="PTHR43133:SF66">
    <property type="entry name" value="ECF RNA POLYMERASE SIGMA FACTOR SIGK"/>
    <property type="match status" value="1"/>
</dbReference>
<dbReference type="Gene3D" id="1.10.1740.10">
    <property type="match status" value="1"/>
</dbReference>
<feature type="compositionally biased region" description="Polar residues" evidence="6">
    <location>
        <begin position="15"/>
        <end position="25"/>
    </location>
</feature>
<dbReference type="AlphaFoldDB" id="A0A2L0UAL4"/>
<evidence type="ECO:0000256" key="5">
    <source>
        <dbReference type="ARBA" id="ARBA00023163"/>
    </source>
</evidence>
<gene>
    <name evidence="9" type="ORF">CVO76_00505</name>
</gene>
<evidence type="ECO:0000256" key="3">
    <source>
        <dbReference type="ARBA" id="ARBA00023082"/>
    </source>
</evidence>
<dbReference type="Gene3D" id="1.10.10.10">
    <property type="entry name" value="Winged helix-like DNA-binding domain superfamily/Winged helix DNA-binding domain"/>
    <property type="match status" value="1"/>
</dbReference>
<dbReference type="GO" id="GO:0016987">
    <property type="term" value="F:sigma factor activity"/>
    <property type="evidence" value="ECO:0007669"/>
    <property type="project" value="UniProtKB-KW"/>
</dbReference>
<dbReference type="Pfam" id="PF04542">
    <property type="entry name" value="Sigma70_r2"/>
    <property type="match status" value="1"/>
</dbReference>
<dbReference type="InterPro" id="IPR007630">
    <property type="entry name" value="RNA_pol_sigma70_r4"/>
</dbReference>
<dbReference type="EMBL" id="CP024915">
    <property type="protein sequence ID" value="AUZ86293.1"/>
    <property type="molecule type" value="Genomic_DNA"/>
</dbReference>
<dbReference type="InterPro" id="IPR013324">
    <property type="entry name" value="RNA_pol_sigma_r3/r4-like"/>
</dbReference>
<evidence type="ECO:0000313" key="10">
    <source>
        <dbReference type="Proteomes" id="UP000239187"/>
    </source>
</evidence>
<dbReference type="InterPro" id="IPR036388">
    <property type="entry name" value="WH-like_DNA-bd_sf"/>
</dbReference>
<dbReference type="PANTHER" id="PTHR43133">
    <property type="entry name" value="RNA POLYMERASE ECF-TYPE SIGMA FACTO"/>
    <property type="match status" value="1"/>
</dbReference>
<evidence type="ECO:0000259" key="7">
    <source>
        <dbReference type="Pfam" id="PF04542"/>
    </source>
</evidence>
<feature type="region of interest" description="Disordered" evidence="6">
    <location>
        <begin position="1"/>
        <end position="31"/>
    </location>
</feature>
<dbReference type="SUPFAM" id="SSF88659">
    <property type="entry name" value="Sigma3 and sigma4 domains of RNA polymerase sigma factors"/>
    <property type="match status" value="1"/>
</dbReference>
<dbReference type="SUPFAM" id="SSF88946">
    <property type="entry name" value="Sigma2 domain of RNA polymerase sigma factors"/>
    <property type="match status" value="1"/>
</dbReference>
<dbReference type="InterPro" id="IPR013325">
    <property type="entry name" value="RNA_pol_sigma_r2"/>
</dbReference>
<keyword evidence="4" id="KW-0238">DNA-binding</keyword>
<dbReference type="Pfam" id="PF04545">
    <property type="entry name" value="Sigma70_r4"/>
    <property type="match status" value="1"/>
</dbReference>
<keyword evidence="2" id="KW-0805">Transcription regulation</keyword>
<dbReference type="GO" id="GO:0003677">
    <property type="term" value="F:DNA binding"/>
    <property type="evidence" value="ECO:0007669"/>
    <property type="project" value="UniProtKB-KW"/>
</dbReference>
<dbReference type="InterPro" id="IPR007627">
    <property type="entry name" value="RNA_pol_sigma70_r2"/>
</dbReference>
<keyword evidence="5" id="KW-0804">Transcription</keyword>
<keyword evidence="3" id="KW-0731">Sigma factor</keyword>
<dbReference type="InterPro" id="IPR039425">
    <property type="entry name" value="RNA_pol_sigma-70-like"/>
</dbReference>
<dbReference type="NCBIfam" id="TIGR02937">
    <property type="entry name" value="sigma70-ECF"/>
    <property type="match status" value="1"/>
</dbReference>
<feature type="domain" description="RNA polymerase sigma-70 region 2" evidence="7">
    <location>
        <begin position="58"/>
        <end position="123"/>
    </location>
</feature>
<dbReference type="Proteomes" id="UP000239187">
    <property type="component" value="Chromosome"/>
</dbReference>
<proteinExistence type="inferred from homology"/>
<dbReference type="InterPro" id="IPR014284">
    <property type="entry name" value="RNA_pol_sigma-70_dom"/>
</dbReference>